<dbReference type="NCBIfam" id="TIGR02831">
    <property type="entry name" value="spo_II_M"/>
    <property type="match status" value="1"/>
</dbReference>
<dbReference type="InterPro" id="IPR014196">
    <property type="entry name" value="SpoIIM"/>
</dbReference>
<proteinExistence type="predicted"/>
<feature type="transmembrane region" description="Helical" evidence="1">
    <location>
        <begin position="175"/>
        <end position="195"/>
    </location>
</feature>
<evidence type="ECO:0000313" key="2">
    <source>
        <dbReference type="EMBL" id="AGK97569.1"/>
    </source>
</evidence>
<gene>
    <name evidence="2" type="ORF">Clopa_2723</name>
</gene>
<sequence>MKMVFFKNLISNHLQNNLWLYILSAICLCTGIVLGVYTVRYMSGFEKSDLLNYLSSFIQTYNSKNINYNQLFFETVKNNIPVLLIVWFLGLTMIGIPIILVLDVIKGFTIGFTVTFFVNGMGFKGIWLALLSVIPQNIVYIPCIIIGSVLAMEFSLMMIKDNGKKRWTTGISSRIMSYSIVFVIISACMFVGLSFETYITPNIIKAIA</sequence>
<dbReference type="STRING" id="86416.Clopa_2723"/>
<keyword evidence="3" id="KW-1185">Reference proteome</keyword>
<keyword evidence="1" id="KW-0812">Transmembrane</keyword>
<dbReference type="HOGENOM" id="CLU_085980_0_0_9"/>
<dbReference type="AlphaFoldDB" id="R4KAP0"/>
<dbReference type="PATRIC" id="fig|86416.3.peg.2711"/>
<dbReference type="Pfam" id="PF01944">
    <property type="entry name" value="SpoIIM"/>
    <property type="match status" value="1"/>
</dbReference>
<dbReference type="RefSeq" id="WP_015615866.1">
    <property type="nucleotide sequence ID" value="NC_021182.1"/>
</dbReference>
<dbReference type="KEGG" id="cpas:Clopa_2723"/>
<dbReference type="Proteomes" id="UP000013523">
    <property type="component" value="Chromosome"/>
</dbReference>
<dbReference type="PIRSF" id="PIRSF038973">
    <property type="entry name" value="SpoIIM"/>
    <property type="match status" value="1"/>
</dbReference>
<keyword evidence="1" id="KW-1133">Transmembrane helix</keyword>
<feature type="transmembrane region" description="Helical" evidence="1">
    <location>
        <begin position="80"/>
        <end position="102"/>
    </location>
</feature>
<dbReference type="eggNOG" id="COG1300">
    <property type="taxonomic scope" value="Bacteria"/>
</dbReference>
<feature type="transmembrane region" description="Helical" evidence="1">
    <location>
        <begin position="20"/>
        <end position="39"/>
    </location>
</feature>
<name>R4KAP0_CLOPA</name>
<feature type="transmembrane region" description="Helical" evidence="1">
    <location>
        <begin position="137"/>
        <end position="154"/>
    </location>
</feature>
<dbReference type="EMBL" id="CP003261">
    <property type="protein sequence ID" value="AGK97569.1"/>
    <property type="molecule type" value="Genomic_DNA"/>
</dbReference>
<organism evidence="2 3">
    <name type="scientific">Clostridium pasteurianum BC1</name>
    <dbReference type="NCBI Taxonomy" id="86416"/>
    <lineage>
        <taxon>Bacteria</taxon>
        <taxon>Bacillati</taxon>
        <taxon>Bacillota</taxon>
        <taxon>Clostridia</taxon>
        <taxon>Eubacteriales</taxon>
        <taxon>Clostridiaceae</taxon>
        <taxon>Clostridium</taxon>
    </lineage>
</organism>
<dbReference type="InterPro" id="IPR002798">
    <property type="entry name" value="SpoIIM-like"/>
</dbReference>
<protein>
    <submittedName>
        <fullName evidence="2">Stage II sporulation protein M</fullName>
    </submittedName>
</protein>
<feature type="transmembrane region" description="Helical" evidence="1">
    <location>
        <begin position="109"/>
        <end position="131"/>
    </location>
</feature>
<evidence type="ECO:0000313" key="3">
    <source>
        <dbReference type="Proteomes" id="UP000013523"/>
    </source>
</evidence>
<reference evidence="2 3" key="1">
    <citation type="submission" date="2012-01" db="EMBL/GenBank/DDBJ databases">
        <title>Complete sequence of chromosome of Clostridium pasteurianum BC1.</title>
        <authorList>
            <consortium name="US DOE Joint Genome Institute"/>
            <person name="Lucas S."/>
            <person name="Han J."/>
            <person name="Lapidus A."/>
            <person name="Cheng J.-F."/>
            <person name="Goodwin L."/>
            <person name="Pitluck S."/>
            <person name="Peters L."/>
            <person name="Mikhailova N."/>
            <person name="Teshima H."/>
            <person name="Detter J.C."/>
            <person name="Han C."/>
            <person name="Tapia R."/>
            <person name="Land M."/>
            <person name="Hauser L."/>
            <person name="Kyrpides N."/>
            <person name="Ivanova N."/>
            <person name="Pagani I."/>
            <person name="Dunn J."/>
            <person name="Taghavi S."/>
            <person name="Francis A."/>
            <person name="van der Lelie D."/>
            <person name="Woyke T."/>
        </authorList>
    </citation>
    <scope>NUCLEOTIDE SEQUENCE [LARGE SCALE GENOMIC DNA]</scope>
    <source>
        <strain evidence="2 3">BC1</strain>
    </source>
</reference>
<keyword evidence="1" id="KW-0472">Membrane</keyword>
<evidence type="ECO:0000256" key="1">
    <source>
        <dbReference type="SAM" id="Phobius"/>
    </source>
</evidence>
<accession>R4KAP0</accession>
<dbReference type="OrthoDB" id="1707382at2"/>